<reference evidence="2" key="1">
    <citation type="submission" date="2019-04" db="EMBL/GenBank/DDBJ databases">
        <title>Evolution of Biomass-Degrading Anaerobic Consortia Revealed by Metagenomics.</title>
        <authorList>
            <person name="Peng X."/>
        </authorList>
    </citation>
    <scope>NUCLEOTIDE SEQUENCE</scope>
    <source>
        <strain evidence="2">SIG254</strain>
    </source>
</reference>
<dbReference type="AlphaFoldDB" id="A0A927WD20"/>
<dbReference type="PANTHER" id="PTHR35586:SF1">
    <property type="entry name" value="SLL1691 PROTEIN"/>
    <property type="match status" value="1"/>
</dbReference>
<protein>
    <submittedName>
        <fullName evidence="2">DUF4351 domain-containing protein</fullName>
    </submittedName>
</protein>
<evidence type="ECO:0000313" key="3">
    <source>
        <dbReference type="Proteomes" id="UP000768462"/>
    </source>
</evidence>
<evidence type="ECO:0000259" key="1">
    <source>
        <dbReference type="Pfam" id="PF14261"/>
    </source>
</evidence>
<proteinExistence type="predicted"/>
<feature type="non-terminal residue" evidence="2">
    <location>
        <position position="1"/>
    </location>
</feature>
<name>A0A927WD20_9CLOT</name>
<sequence>LTEQDIITLSFIPLMSSIKSKSEITLESIEIANEIKSYTDKNKCLTLLYALFDKFGDELSKKRFKEVVGMTEVGKMIYNEGKEDGLEKGLQKGLEKGKAELLIKLLMKKFKILPDEYKEKIRNLSGDVIEHIGTEIFDMESLEDLKKYL</sequence>
<accession>A0A927WD20</accession>
<feature type="domain" description="DUF4351" evidence="1">
    <location>
        <begin position="91"/>
        <end position="149"/>
    </location>
</feature>
<comment type="caution">
    <text evidence="2">The sequence shown here is derived from an EMBL/GenBank/DDBJ whole genome shotgun (WGS) entry which is preliminary data.</text>
</comment>
<dbReference type="PANTHER" id="PTHR35586">
    <property type="entry name" value="SLL1691 PROTEIN"/>
    <property type="match status" value="1"/>
</dbReference>
<dbReference type="EMBL" id="SVCM01000169">
    <property type="protein sequence ID" value="MBE6061413.1"/>
    <property type="molecule type" value="Genomic_DNA"/>
</dbReference>
<dbReference type="Pfam" id="PF14261">
    <property type="entry name" value="DUF4351"/>
    <property type="match status" value="1"/>
</dbReference>
<organism evidence="2 3">
    <name type="scientific">Clostridium sulfidigenes</name>
    <dbReference type="NCBI Taxonomy" id="318464"/>
    <lineage>
        <taxon>Bacteria</taxon>
        <taxon>Bacillati</taxon>
        <taxon>Bacillota</taxon>
        <taxon>Clostridia</taxon>
        <taxon>Eubacteriales</taxon>
        <taxon>Clostridiaceae</taxon>
        <taxon>Clostridium</taxon>
    </lineage>
</organism>
<evidence type="ECO:0000313" key="2">
    <source>
        <dbReference type="EMBL" id="MBE6061413.1"/>
    </source>
</evidence>
<dbReference type="Proteomes" id="UP000768462">
    <property type="component" value="Unassembled WGS sequence"/>
</dbReference>
<dbReference type="InterPro" id="IPR025587">
    <property type="entry name" value="DUF4351"/>
</dbReference>
<gene>
    <name evidence="2" type="ORF">E7215_14750</name>
</gene>